<dbReference type="Proteomes" id="UP001259832">
    <property type="component" value="Unassembled WGS sequence"/>
</dbReference>
<dbReference type="AlphaFoldDB" id="A0AAD9GSG7"/>
<accession>A0AAD9GSG7</accession>
<protein>
    <submittedName>
        <fullName evidence="1">Uncharacterized protein</fullName>
    </submittedName>
</protein>
<name>A0AAD9GSG7_9STRA</name>
<keyword evidence="2" id="KW-1185">Reference proteome</keyword>
<evidence type="ECO:0000313" key="1">
    <source>
        <dbReference type="EMBL" id="KAK1943755.1"/>
    </source>
</evidence>
<sequence length="133" mass="15374">MDQVPRYFETEPKSTIATRGSRDVLLLKGKRFTTTLAIIAEGLFLETHLLFSKLKNKPKCPSGVLEDVNHTGVWNDDLLLSHAERVICHRAETQLYRESVLYRIDSYECHVKLSDSKRLERYNIYVVLVPPNL</sequence>
<evidence type="ECO:0000313" key="2">
    <source>
        <dbReference type="Proteomes" id="UP001259832"/>
    </source>
</evidence>
<reference evidence="1" key="1">
    <citation type="submission" date="2023-08" db="EMBL/GenBank/DDBJ databases">
        <title>Reference Genome Resource for the Citrus Pathogen Phytophthora citrophthora.</title>
        <authorList>
            <person name="Moller H."/>
            <person name="Coetzee B."/>
            <person name="Rose L.J."/>
            <person name="Van Niekerk J.M."/>
        </authorList>
    </citation>
    <scope>NUCLEOTIDE SEQUENCE</scope>
    <source>
        <strain evidence="1">STE-U-9442</strain>
    </source>
</reference>
<proteinExistence type="predicted"/>
<dbReference type="EMBL" id="JASMQC010000007">
    <property type="protein sequence ID" value="KAK1943755.1"/>
    <property type="molecule type" value="Genomic_DNA"/>
</dbReference>
<comment type="caution">
    <text evidence="1">The sequence shown here is derived from an EMBL/GenBank/DDBJ whole genome shotgun (WGS) entry which is preliminary data.</text>
</comment>
<gene>
    <name evidence="1" type="ORF">P3T76_005151</name>
</gene>
<organism evidence="1 2">
    <name type="scientific">Phytophthora citrophthora</name>
    <dbReference type="NCBI Taxonomy" id="4793"/>
    <lineage>
        <taxon>Eukaryota</taxon>
        <taxon>Sar</taxon>
        <taxon>Stramenopiles</taxon>
        <taxon>Oomycota</taxon>
        <taxon>Peronosporomycetes</taxon>
        <taxon>Peronosporales</taxon>
        <taxon>Peronosporaceae</taxon>
        <taxon>Phytophthora</taxon>
    </lineage>
</organism>